<name>A0A2H0TES4_9BACT</name>
<accession>A0A2H0TES4</accession>
<evidence type="ECO:0000313" key="5">
    <source>
        <dbReference type="Proteomes" id="UP000231503"/>
    </source>
</evidence>
<keyword evidence="2" id="KW-0472">Membrane</keyword>
<dbReference type="Proteomes" id="UP000231503">
    <property type="component" value="Unassembled WGS sequence"/>
</dbReference>
<comment type="caution">
    <text evidence="4">The sequence shown here is derived from an EMBL/GenBank/DDBJ whole genome shotgun (WGS) entry which is preliminary data.</text>
</comment>
<feature type="domain" description="Thioredoxin-like fold" evidence="3">
    <location>
        <begin position="58"/>
        <end position="110"/>
    </location>
</feature>
<proteinExistence type="predicted"/>
<evidence type="ECO:0000259" key="3">
    <source>
        <dbReference type="Pfam" id="PF13462"/>
    </source>
</evidence>
<keyword evidence="2" id="KW-0812">Transmembrane</keyword>
<reference evidence="5" key="1">
    <citation type="submission" date="2017-09" db="EMBL/GenBank/DDBJ databases">
        <title>Depth-based differentiation of microbial function through sediment-hosted aquifers and enrichment of novel symbionts in the deep terrestrial subsurface.</title>
        <authorList>
            <person name="Probst A.J."/>
            <person name="Ladd B."/>
            <person name="Jarett J.K."/>
            <person name="Geller-Mcgrath D.E."/>
            <person name="Sieber C.M.K."/>
            <person name="Emerson J.B."/>
            <person name="Anantharaman K."/>
            <person name="Thomas B.C."/>
            <person name="Malmstrom R."/>
            <person name="Stieglmeier M."/>
            <person name="Klingl A."/>
            <person name="Woyke T."/>
            <person name="Ryan C.M."/>
            <person name="Banfield J.F."/>
        </authorList>
    </citation>
    <scope>NUCLEOTIDE SEQUENCE [LARGE SCALE GENOMIC DNA]</scope>
</reference>
<dbReference type="AlphaFoldDB" id="A0A2H0TES4"/>
<feature type="region of interest" description="Disordered" evidence="1">
    <location>
        <begin position="37"/>
        <end position="58"/>
    </location>
</feature>
<sequence>MQTNVQNGYGVPLAIIAAGLLIAGAVFFTGNNNGTVASDNNANNTGAQPSGEFRMPSEDDHIRGATDAKVTVIEYSDFNCSFCARLHPTLTRIVEEYDGEVNWVYRHFANYAQGRV</sequence>
<evidence type="ECO:0000256" key="2">
    <source>
        <dbReference type="SAM" id="Phobius"/>
    </source>
</evidence>
<dbReference type="Pfam" id="PF13462">
    <property type="entry name" value="Thioredoxin_4"/>
    <property type="match status" value="1"/>
</dbReference>
<feature type="non-terminal residue" evidence="4">
    <location>
        <position position="116"/>
    </location>
</feature>
<evidence type="ECO:0000256" key="1">
    <source>
        <dbReference type="SAM" id="MobiDB-lite"/>
    </source>
</evidence>
<feature type="compositionally biased region" description="Polar residues" evidence="1">
    <location>
        <begin position="37"/>
        <end position="48"/>
    </location>
</feature>
<organism evidence="4 5">
    <name type="scientific">Candidatus Niyogibacteria bacterium CG10_big_fil_rev_8_21_14_0_10_46_36</name>
    <dbReference type="NCBI Taxonomy" id="1974726"/>
    <lineage>
        <taxon>Bacteria</taxon>
        <taxon>Candidatus Niyogiibacteriota</taxon>
    </lineage>
</organism>
<evidence type="ECO:0000313" key="4">
    <source>
        <dbReference type="EMBL" id="PIR69325.1"/>
    </source>
</evidence>
<protein>
    <recommendedName>
        <fullName evidence="3">Thioredoxin-like fold domain-containing protein</fullName>
    </recommendedName>
</protein>
<dbReference type="Gene3D" id="3.40.30.10">
    <property type="entry name" value="Glutaredoxin"/>
    <property type="match status" value="1"/>
</dbReference>
<dbReference type="InterPro" id="IPR036249">
    <property type="entry name" value="Thioredoxin-like_sf"/>
</dbReference>
<dbReference type="InterPro" id="IPR012336">
    <property type="entry name" value="Thioredoxin-like_fold"/>
</dbReference>
<feature type="transmembrane region" description="Helical" evidence="2">
    <location>
        <begin position="9"/>
        <end position="28"/>
    </location>
</feature>
<dbReference type="SUPFAM" id="SSF52833">
    <property type="entry name" value="Thioredoxin-like"/>
    <property type="match status" value="1"/>
</dbReference>
<gene>
    <name evidence="4" type="ORF">COU47_03055</name>
</gene>
<dbReference type="EMBL" id="PFCO01000008">
    <property type="protein sequence ID" value="PIR69325.1"/>
    <property type="molecule type" value="Genomic_DNA"/>
</dbReference>
<keyword evidence="2" id="KW-1133">Transmembrane helix</keyword>